<feature type="domain" description="Major facilitator superfamily (MFS) profile" evidence="8">
    <location>
        <begin position="43"/>
        <end position="644"/>
    </location>
</feature>
<feature type="transmembrane region" description="Helical" evidence="7">
    <location>
        <begin position="115"/>
        <end position="140"/>
    </location>
</feature>
<feature type="transmembrane region" description="Helical" evidence="7">
    <location>
        <begin position="161"/>
        <end position="186"/>
    </location>
</feature>
<dbReference type="PANTHER" id="PTHR23511">
    <property type="entry name" value="SYNAPTIC VESICLE GLYCOPROTEIN 2"/>
    <property type="match status" value="1"/>
</dbReference>
<dbReference type="Pfam" id="PF00083">
    <property type="entry name" value="Sugar_tr"/>
    <property type="match status" value="1"/>
</dbReference>
<dbReference type="Pfam" id="PF07690">
    <property type="entry name" value="MFS_1"/>
    <property type="match status" value="1"/>
</dbReference>
<dbReference type="PANTHER" id="PTHR23511:SF5">
    <property type="entry name" value="MAJOR FACILITATOR-TYPE TRANSPORTER HXNZ-RELATED"/>
    <property type="match status" value="1"/>
</dbReference>
<dbReference type="SUPFAM" id="SSF103473">
    <property type="entry name" value="MFS general substrate transporter"/>
    <property type="match status" value="1"/>
</dbReference>
<evidence type="ECO:0000313" key="9">
    <source>
        <dbReference type="EMBL" id="KAF9783549.1"/>
    </source>
</evidence>
<evidence type="ECO:0000256" key="4">
    <source>
        <dbReference type="ARBA" id="ARBA00022989"/>
    </source>
</evidence>
<evidence type="ECO:0000256" key="3">
    <source>
        <dbReference type="ARBA" id="ARBA00022692"/>
    </source>
</evidence>
<keyword evidence="2" id="KW-0813">Transport</keyword>
<reference evidence="9" key="1">
    <citation type="journal article" date="2020" name="Nat. Commun.">
        <title>Large-scale genome sequencing of mycorrhizal fungi provides insights into the early evolution of symbiotic traits.</title>
        <authorList>
            <person name="Miyauchi S."/>
            <person name="Kiss E."/>
            <person name="Kuo A."/>
            <person name="Drula E."/>
            <person name="Kohler A."/>
            <person name="Sanchez-Garcia M."/>
            <person name="Morin E."/>
            <person name="Andreopoulos B."/>
            <person name="Barry K.W."/>
            <person name="Bonito G."/>
            <person name="Buee M."/>
            <person name="Carver A."/>
            <person name="Chen C."/>
            <person name="Cichocki N."/>
            <person name="Clum A."/>
            <person name="Culley D."/>
            <person name="Crous P.W."/>
            <person name="Fauchery L."/>
            <person name="Girlanda M."/>
            <person name="Hayes R.D."/>
            <person name="Keri Z."/>
            <person name="LaButti K."/>
            <person name="Lipzen A."/>
            <person name="Lombard V."/>
            <person name="Magnuson J."/>
            <person name="Maillard F."/>
            <person name="Murat C."/>
            <person name="Nolan M."/>
            <person name="Ohm R.A."/>
            <person name="Pangilinan J."/>
            <person name="Pereira M.F."/>
            <person name="Perotto S."/>
            <person name="Peter M."/>
            <person name="Pfister S."/>
            <person name="Riley R."/>
            <person name="Sitrit Y."/>
            <person name="Stielow J.B."/>
            <person name="Szollosi G."/>
            <person name="Zifcakova L."/>
            <person name="Stursova M."/>
            <person name="Spatafora J.W."/>
            <person name="Tedersoo L."/>
            <person name="Vaario L.M."/>
            <person name="Yamada A."/>
            <person name="Yan M."/>
            <person name="Wang P."/>
            <person name="Xu J."/>
            <person name="Bruns T."/>
            <person name="Baldrian P."/>
            <person name="Vilgalys R."/>
            <person name="Dunand C."/>
            <person name="Henrissat B."/>
            <person name="Grigoriev I.V."/>
            <person name="Hibbett D."/>
            <person name="Nagy L.G."/>
            <person name="Martin F.M."/>
        </authorList>
    </citation>
    <scope>NUCLEOTIDE SEQUENCE</scope>
    <source>
        <strain evidence="9">UH-Tt-Lm1</strain>
    </source>
</reference>
<feature type="region of interest" description="Disordered" evidence="6">
    <location>
        <begin position="1"/>
        <end position="23"/>
    </location>
</feature>
<feature type="transmembrane region" description="Helical" evidence="7">
    <location>
        <begin position="206"/>
        <end position="225"/>
    </location>
</feature>
<feature type="transmembrane region" description="Helical" evidence="7">
    <location>
        <begin position="77"/>
        <end position="95"/>
    </location>
</feature>
<sequence>MPNPEERGTTDEHDSRTPLDRTIDRIGMGASEQPKNGTYQWTLLFLCGFGWMADNMWMQAVAIILPRVQDQYSIPDSQIGALFSSMFAGMMIGAIGSDLLGRSTAFNGTLLFTSLFGLAATLTTSFWSLCLALFLLGSAVGGSMPTDGTLILEQLPNNKKYLVTALTVFFSIGAVFAAVVALIIIPRYTCFAADCDVAKDNLGWKYLLVSLCVITLLMTVLRVIFFRIYESPRFLVAAGRPTEAMENLQLISKFNGEELDLSLRDVRDYFGTLRSRRSHSYSATSPARNRPEEEQSFLPATNSSVIFNADTDETTEVSRSKPNSPDYNTTGETSTIVNNPHPYSPLALETSSLPNSGSPVNSPSQSHGRGHQRLHSGLSIAEDDEDDEWKVTPRSPRIPRIPRSRRSSVVSVHYKSMTWLPQFIRKPLLAYIDRIALVLTPEWIWKTLTVWAIWFSMALAYTMFNAFLPKLLEKRLEGMNPEPSLGRSAAGIRSAESSLEDSLWDVVIYSIGGCPGAILGAYLVDSPFGRRWSLAGSTFLTAFFCAVFVKVDSPLLLKASTVGTSLASTTMWGILYGWTPEIFSTNVRGSACGIASALSRIGGMIAPILGGQLLTISVSLPVYTSVVSFIIAGICVLFLKEAEKQEGEERVILH</sequence>
<feature type="transmembrane region" description="Helical" evidence="7">
    <location>
        <begin position="620"/>
        <end position="639"/>
    </location>
</feature>
<dbReference type="PROSITE" id="PS50850">
    <property type="entry name" value="MFS"/>
    <property type="match status" value="1"/>
</dbReference>
<keyword evidence="4 7" id="KW-1133">Transmembrane helix</keyword>
<dbReference type="EMBL" id="WIUZ02000010">
    <property type="protein sequence ID" value="KAF9783549.1"/>
    <property type="molecule type" value="Genomic_DNA"/>
</dbReference>
<keyword evidence="5 7" id="KW-0472">Membrane</keyword>
<evidence type="ECO:0000256" key="2">
    <source>
        <dbReference type="ARBA" id="ARBA00022448"/>
    </source>
</evidence>
<comment type="subcellular location">
    <subcellularLocation>
        <location evidence="1">Membrane</location>
        <topology evidence="1">Multi-pass membrane protein</topology>
    </subcellularLocation>
</comment>
<feature type="transmembrane region" description="Helical" evidence="7">
    <location>
        <begin position="531"/>
        <end position="549"/>
    </location>
</feature>
<comment type="caution">
    <text evidence="9">The sequence shown here is derived from an EMBL/GenBank/DDBJ whole genome shotgun (WGS) entry which is preliminary data.</text>
</comment>
<dbReference type="InterPro" id="IPR005828">
    <property type="entry name" value="MFS_sugar_transport-like"/>
</dbReference>
<feature type="transmembrane region" description="Helical" evidence="7">
    <location>
        <begin position="506"/>
        <end position="524"/>
    </location>
</feature>
<proteinExistence type="predicted"/>
<protein>
    <submittedName>
        <fullName evidence="9">MFS general substrate transporter</fullName>
    </submittedName>
</protein>
<evidence type="ECO:0000256" key="5">
    <source>
        <dbReference type="ARBA" id="ARBA00023136"/>
    </source>
</evidence>
<dbReference type="GO" id="GO:0016020">
    <property type="term" value="C:membrane"/>
    <property type="evidence" value="ECO:0007669"/>
    <property type="project" value="UniProtKB-SubCell"/>
</dbReference>
<accession>A0A9P6HD57</accession>
<feature type="transmembrane region" description="Helical" evidence="7">
    <location>
        <begin position="555"/>
        <end position="578"/>
    </location>
</feature>
<evidence type="ECO:0000313" key="10">
    <source>
        <dbReference type="Proteomes" id="UP000736335"/>
    </source>
</evidence>
<evidence type="ECO:0000256" key="6">
    <source>
        <dbReference type="SAM" id="MobiDB-lite"/>
    </source>
</evidence>
<evidence type="ECO:0000256" key="7">
    <source>
        <dbReference type="SAM" id="Phobius"/>
    </source>
</evidence>
<feature type="compositionally biased region" description="Polar residues" evidence="6">
    <location>
        <begin position="349"/>
        <end position="367"/>
    </location>
</feature>
<feature type="region of interest" description="Disordered" evidence="6">
    <location>
        <begin position="280"/>
        <end position="396"/>
    </location>
</feature>
<dbReference type="InterPro" id="IPR020846">
    <property type="entry name" value="MFS_dom"/>
</dbReference>
<dbReference type="Proteomes" id="UP000736335">
    <property type="component" value="Unassembled WGS sequence"/>
</dbReference>
<keyword evidence="3 7" id="KW-0812">Transmembrane</keyword>
<feature type="compositionally biased region" description="Polar residues" evidence="6">
    <location>
        <begin position="320"/>
        <end position="338"/>
    </location>
</feature>
<dbReference type="Gene3D" id="1.20.1250.20">
    <property type="entry name" value="MFS general substrate transporter like domains"/>
    <property type="match status" value="2"/>
</dbReference>
<evidence type="ECO:0000256" key="1">
    <source>
        <dbReference type="ARBA" id="ARBA00004141"/>
    </source>
</evidence>
<dbReference type="GO" id="GO:0022857">
    <property type="term" value="F:transmembrane transporter activity"/>
    <property type="evidence" value="ECO:0007669"/>
    <property type="project" value="InterPro"/>
</dbReference>
<organism evidence="9 10">
    <name type="scientific">Thelephora terrestris</name>
    <dbReference type="NCBI Taxonomy" id="56493"/>
    <lineage>
        <taxon>Eukaryota</taxon>
        <taxon>Fungi</taxon>
        <taxon>Dikarya</taxon>
        <taxon>Basidiomycota</taxon>
        <taxon>Agaricomycotina</taxon>
        <taxon>Agaricomycetes</taxon>
        <taxon>Thelephorales</taxon>
        <taxon>Thelephoraceae</taxon>
        <taxon>Thelephora</taxon>
    </lineage>
</organism>
<evidence type="ECO:0000259" key="8">
    <source>
        <dbReference type="PROSITE" id="PS50850"/>
    </source>
</evidence>
<keyword evidence="10" id="KW-1185">Reference proteome</keyword>
<dbReference type="AlphaFoldDB" id="A0A9P6HD57"/>
<dbReference type="InterPro" id="IPR036259">
    <property type="entry name" value="MFS_trans_sf"/>
</dbReference>
<reference evidence="9" key="2">
    <citation type="submission" date="2020-11" db="EMBL/GenBank/DDBJ databases">
        <authorList>
            <consortium name="DOE Joint Genome Institute"/>
            <person name="Kuo A."/>
            <person name="Miyauchi S."/>
            <person name="Kiss E."/>
            <person name="Drula E."/>
            <person name="Kohler A."/>
            <person name="Sanchez-Garcia M."/>
            <person name="Andreopoulos B."/>
            <person name="Barry K.W."/>
            <person name="Bonito G."/>
            <person name="Buee M."/>
            <person name="Carver A."/>
            <person name="Chen C."/>
            <person name="Cichocki N."/>
            <person name="Clum A."/>
            <person name="Culley D."/>
            <person name="Crous P.W."/>
            <person name="Fauchery L."/>
            <person name="Girlanda M."/>
            <person name="Hayes R."/>
            <person name="Keri Z."/>
            <person name="Labutti K."/>
            <person name="Lipzen A."/>
            <person name="Lombard V."/>
            <person name="Magnuson J."/>
            <person name="Maillard F."/>
            <person name="Morin E."/>
            <person name="Murat C."/>
            <person name="Nolan M."/>
            <person name="Ohm R."/>
            <person name="Pangilinan J."/>
            <person name="Pereira M."/>
            <person name="Perotto S."/>
            <person name="Peter M."/>
            <person name="Riley R."/>
            <person name="Sitrit Y."/>
            <person name="Stielow B."/>
            <person name="Szollosi G."/>
            <person name="Zifcakova L."/>
            <person name="Stursova M."/>
            <person name="Spatafora J.W."/>
            <person name="Tedersoo L."/>
            <person name="Vaario L.-M."/>
            <person name="Yamada A."/>
            <person name="Yan M."/>
            <person name="Wang P."/>
            <person name="Xu J."/>
            <person name="Bruns T."/>
            <person name="Baldrian P."/>
            <person name="Vilgalys R."/>
            <person name="Henrissat B."/>
            <person name="Grigoriev I.V."/>
            <person name="Hibbett D."/>
            <person name="Nagy L.G."/>
            <person name="Martin F.M."/>
        </authorList>
    </citation>
    <scope>NUCLEOTIDE SEQUENCE</scope>
    <source>
        <strain evidence="9">UH-Tt-Lm1</strain>
    </source>
</reference>
<dbReference type="InterPro" id="IPR011701">
    <property type="entry name" value="MFS"/>
</dbReference>
<name>A0A9P6HD57_9AGAM</name>
<dbReference type="OrthoDB" id="4139357at2759"/>
<feature type="transmembrane region" description="Helical" evidence="7">
    <location>
        <begin position="443"/>
        <end position="464"/>
    </location>
</feature>
<gene>
    <name evidence="9" type="ORF">BJ322DRAFT_1100605</name>
</gene>
<feature type="transmembrane region" description="Helical" evidence="7">
    <location>
        <begin position="41"/>
        <end position="65"/>
    </location>
</feature>